<evidence type="ECO:0000256" key="2">
    <source>
        <dbReference type="ARBA" id="ARBA00023134"/>
    </source>
</evidence>
<name>A0A642UW30_9ASCO</name>
<dbReference type="InterPro" id="IPR006073">
    <property type="entry name" value="GTP-bd"/>
</dbReference>
<feature type="domain" description="OBG-type G" evidence="3">
    <location>
        <begin position="142"/>
        <end position="308"/>
    </location>
</feature>
<protein>
    <recommendedName>
        <fullName evidence="7">OBG-type G domain-containing protein</fullName>
    </recommendedName>
</protein>
<dbReference type="SUPFAM" id="SSF82051">
    <property type="entry name" value="Obg GTP-binding protein N-terminal domain"/>
    <property type="match status" value="1"/>
</dbReference>
<dbReference type="PROSITE" id="PS51710">
    <property type="entry name" value="G_OBG"/>
    <property type="match status" value="1"/>
</dbReference>
<evidence type="ECO:0008006" key="7">
    <source>
        <dbReference type="Google" id="ProtNLM"/>
    </source>
</evidence>
<gene>
    <name evidence="5" type="ORF">TRICI_005295</name>
</gene>
<dbReference type="PANTHER" id="PTHR11702:SF31">
    <property type="entry name" value="MITOCHONDRIAL RIBOSOME-ASSOCIATED GTPASE 2"/>
    <property type="match status" value="1"/>
</dbReference>
<dbReference type="Gene3D" id="3.40.50.300">
    <property type="entry name" value="P-loop containing nucleotide triphosphate hydrolases"/>
    <property type="match status" value="1"/>
</dbReference>
<reference evidence="5" key="1">
    <citation type="journal article" date="2019" name="G3 (Bethesda)">
        <title>Genome Assemblies of Two Rare Opportunistic Yeast Pathogens: Diutina rugosa (syn. Candida rugosa) and Trichomonascus ciferrii (syn. Candida ciferrii).</title>
        <authorList>
            <person name="Mixao V."/>
            <person name="Saus E."/>
            <person name="Hansen A.P."/>
            <person name="Lass-Florl C."/>
            <person name="Gabaldon T."/>
        </authorList>
    </citation>
    <scope>NUCLEOTIDE SEQUENCE</scope>
    <source>
        <strain evidence="5">CBS 4856</strain>
    </source>
</reference>
<dbReference type="GO" id="GO:0005739">
    <property type="term" value="C:mitochondrion"/>
    <property type="evidence" value="ECO:0007669"/>
    <property type="project" value="TreeGrafter"/>
</dbReference>
<keyword evidence="1" id="KW-0547">Nucleotide-binding</keyword>
<dbReference type="AlphaFoldDB" id="A0A642UW30"/>
<sequence length="308" mass="33646">MVGPAARRSSRGYPGFVDATEDLFGDVNVCLQREGGYDDGEGWLFKDRDEAYHLQREYFLKLKERVRFFDLIARRREEQADQVPAGGLDLDRVDEPQLLLRGGAGGLGNMHFQTATVRNPRFAKRGRAGIDAHFLLELRLLADLGLVGLPNAGKSTLLGAISRAQPRVGHWEFTTLTPTVGTILTGISGDSFTVADIPGIVAGASTEGRGLGLDFLRHVERSGGLVFIVALDRPDPVADLQILLQEMGPSRMRDKNVLVVATKADVDDAEQRYNALAQFAQPWKTVPCCAQKAQNVQAVINAMAEIAH</sequence>
<organism evidence="5 6">
    <name type="scientific">Trichomonascus ciferrii</name>
    <dbReference type="NCBI Taxonomy" id="44093"/>
    <lineage>
        <taxon>Eukaryota</taxon>
        <taxon>Fungi</taxon>
        <taxon>Dikarya</taxon>
        <taxon>Ascomycota</taxon>
        <taxon>Saccharomycotina</taxon>
        <taxon>Dipodascomycetes</taxon>
        <taxon>Dipodascales</taxon>
        <taxon>Trichomonascaceae</taxon>
        <taxon>Trichomonascus</taxon>
        <taxon>Trichomonascus ciferrii complex</taxon>
    </lineage>
</organism>
<dbReference type="PANTHER" id="PTHR11702">
    <property type="entry name" value="DEVELOPMENTALLY REGULATED GTP-BINDING PROTEIN-RELATED"/>
    <property type="match status" value="1"/>
</dbReference>
<dbReference type="InterPro" id="IPR036726">
    <property type="entry name" value="GTP1_OBG_dom_sf"/>
</dbReference>
<dbReference type="InterPro" id="IPR045086">
    <property type="entry name" value="OBG_GTPase"/>
</dbReference>
<dbReference type="Proteomes" id="UP000761534">
    <property type="component" value="Unassembled WGS sequence"/>
</dbReference>
<dbReference type="SUPFAM" id="SSF52540">
    <property type="entry name" value="P-loop containing nucleoside triphosphate hydrolases"/>
    <property type="match status" value="1"/>
</dbReference>
<keyword evidence="2" id="KW-0342">GTP-binding</keyword>
<dbReference type="PROSITE" id="PS51883">
    <property type="entry name" value="OBG"/>
    <property type="match status" value="1"/>
</dbReference>
<evidence type="ECO:0000313" key="5">
    <source>
        <dbReference type="EMBL" id="KAA8905449.1"/>
    </source>
</evidence>
<dbReference type="OrthoDB" id="347018at2759"/>
<evidence type="ECO:0000313" key="6">
    <source>
        <dbReference type="Proteomes" id="UP000761534"/>
    </source>
</evidence>
<dbReference type="InterPro" id="IPR006169">
    <property type="entry name" value="GTP1_OBG_dom"/>
</dbReference>
<dbReference type="Pfam" id="PF01018">
    <property type="entry name" value="GTP1_OBG"/>
    <property type="match status" value="1"/>
</dbReference>
<dbReference type="GO" id="GO:0005525">
    <property type="term" value="F:GTP binding"/>
    <property type="evidence" value="ECO:0007669"/>
    <property type="project" value="UniProtKB-KW"/>
</dbReference>
<dbReference type="VEuPathDB" id="FungiDB:TRICI_005295"/>
<dbReference type="CDD" id="cd01898">
    <property type="entry name" value="Obg"/>
    <property type="match status" value="1"/>
</dbReference>
<dbReference type="Gene3D" id="2.70.210.12">
    <property type="entry name" value="GTP1/OBG domain"/>
    <property type="match status" value="1"/>
</dbReference>
<dbReference type="EMBL" id="SWFS01000415">
    <property type="protein sequence ID" value="KAA8905449.1"/>
    <property type="molecule type" value="Genomic_DNA"/>
</dbReference>
<dbReference type="Pfam" id="PF01926">
    <property type="entry name" value="MMR_HSR1"/>
    <property type="match status" value="1"/>
</dbReference>
<dbReference type="InterPro" id="IPR031167">
    <property type="entry name" value="G_OBG"/>
</dbReference>
<evidence type="ECO:0000256" key="1">
    <source>
        <dbReference type="ARBA" id="ARBA00022741"/>
    </source>
</evidence>
<proteinExistence type="predicted"/>
<accession>A0A642UW30</accession>
<comment type="caution">
    <text evidence="5">The sequence shown here is derived from an EMBL/GenBank/DDBJ whole genome shotgun (WGS) entry which is preliminary data.</text>
</comment>
<evidence type="ECO:0000259" key="4">
    <source>
        <dbReference type="PROSITE" id="PS51883"/>
    </source>
</evidence>
<dbReference type="GO" id="GO:0042254">
    <property type="term" value="P:ribosome biogenesis"/>
    <property type="evidence" value="ECO:0007669"/>
    <property type="project" value="UniProtKB-UniRule"/>
</dbReference>
<dbReference type="GO" id="GO:0003924">
    <property type="term" value="F:GTPase activity"/>
    <property type="evidence" value="ECO:0007669"/>
    <property type="project" value="InterPro"/>
</dbReference>
<keyword evidence="6" id="KW-1185">Reference proteome</keyword>
<dbReference type="InterPro" id="IPR027417">
    <property type="entry name" value="P-loop_NTPase"/>
</dbReference>
<feature type="domain" description="Obg" evidence="4">
    <location>
        <begin position="1"/>
        <end position="141"/>
    </location>
</feature>
<evidence type="ECO:0000259" key="3">
    <source>
        <dbReference type="PROSITE" id="PS51710"/>
    </source>
</evidence>
<dbReference type="PRINTS" id="PR00326">
    <property type="entry name" value="GTP1OBG"/>
</dbReference>